<dbReference type="EMBL" id="CP000282">
    <property type="protein sequence ID" value="ABD80983.1"/>
    <property type="molecule type" value="Genomic_DNA"/>
</dbReference>
<evidence type="ECO:0000259" key="5">
    <source>
        <dbReference type="PROSITE" id="PS50887"/>
    </source>
</evidence>
<dbReference type="PROSITE" id="PS50887">
    <property type="entry name" value="GGDEF"/>
    <property type="match status" value="1"/>
</dbReference>
<gene>
    <name evidence="6" type="ordered locus">Sde_1723</name>
</gene>
<feature type="domain" description="GGDEF" evidence="5">
    <location>
        <begin position="173"/>
        <end position="305"/>
    </location>
</feature>
<dbReference type="RefSeq" id="WP_011468203.1">
    <property type="nucleotide sequence ID" value="NC_007912.1"/>
</dbReference>
<dbReference type="HOGENOM" id="CLU_000445_11_5_6"/>
<organism evidence="6 7">
    <name type="scientific">Saccharophagus degradans (strain 2-40 / ATCC 43961 / DSM 17024)</name>
    <dbReference type="NCBI Taxonomy" id="203122"/>
    <lineage>
        <taxon>Bacteria</taxon>
        <taxon>Pseudomonadati</taxon>
        <taxon>Pseudomonadota</taxon>
        <taxon>Gammaproteobacteria</taxon>
        <taxon>Cellvibrionales</taxon>
        <taxon>Cellvibrionaceae</taxon>
        <taxon>Saccharophagus</taxon>
    </lineage>
</organism>
<protein>
    <recommendedName>
        <fullName evidence="2">diguanylate cyclase</fullName>
        <ecNumber evidence="2">2.7.7.65</ecNumber>
    </recommendedName>
</protein>
<dbReference type="AlphaFoldDB" id="Q21JZ6"/>
<evidence type="ECO:0000313" key="7">
    <source>
        <dbReference type="Proteomes" id="UP000001947"/>
    </source>
</evidence>
<dbReference type="PANTHER" id="PTHR45138:SF9">
    <property type="entry name" value="DIGUANYLATE CYCLASE DGCM-RELATED"/>
    <property type="match status" value="1"/>
</dbReference>
<evidence type="ECO:0000256" key="4">
    <source>
        <dbReference type="SAM" id="MobiDB-lite"/>
    </source>
</evidence>
<dbReference type="InterPro" id="IPR043128">
    <property type="entry name" value="Rev_trsase/Diguanyl_cyclase"/>
</dbReference>
<reference evidence="6 7" key="1">
    <citation type="journal article" date="2008" name="PLoS Genet.">
        <title>Complete genome sequence of the complex carbohydrate-degrading marine bacterium, Saccharophagus degradans strain 2-40 T.</title>
        <authorList>
            <person name="Weiner R.M."/>
            <person name="Taylor L.E.II."/>
            <person name="Henrissat B."/>
            <person name="Hauser L."/>
            <person name="Land M."/>
            <person name="Coutinho P.M."/>
            <person name="Rancurel C."/>
            <person name="Saunders E.H."/>
            <person name="Longmire A.G."/>
            <person name="Zhang H."/>
            <person name="Bayer E.A."/>
            <person name="Gilbert H.J."/>
            <person name="Larimer F."/>
            <person name="Zhulin I.B."/>
            <person name="Ekborg N.A."/>
            <person name="Lamed R."/>
            <person name="Richardson P.M."/>
            <person name="Borovok I."/>
            <person name="Hutcheson S."/>
        </authorList>
    </citation>
    <scope>NUCLEOTIDE SEQUENCE [LARGE SCALE GENOMIC DNA]</scope>
    <source>
        <strain evidence="7">2-40 / ATCC 43961 / DSM 17024</strain>
    </source>
</reference>
<sequence length="325" mass="36595">MARSAATQPRTRGKKPTATMLKVNGFPGENELRDLQFKLAYNLQSTLDVVNTLELFFSNIQDLFEVNGLSFDNLEGIELKLGSQEKHSACYNVATSTIQLGKIEFRRAKPFLETELTLMEMLIGVLFYPLRNALLYRAALDSSMRDPLTGIGNRQAMDNCFAREIKLSLRHQTPLSLMLIDVDFFKKLNDTYGHRAGDKMLKHIVTNIKNSLRETDQIFRFGGEEFVVLLHNTDAENARLTAERIRIHSAITPMEIDGENVASTISLGVTTLIDTDNVESFFERADCALYQAKKEGRNKVVVESSNNMRQHNRNSEAHAGQSSTA</sequence>
<dbReference type="Proteomes" id="UP000001947">
    <property type="component" value="Chromosome"/>
</dbReference>
<dbReference type="OrthoDB" id="9812260at2"/>
<proteinExistence type="predicted"/>
<comment type="cofactor">
    <cofactor evidence="1">
        <name>Mg(2+)</name>
        <dbReference type="ChEBI" id="CHEBI:18420"/>
    </cofactor>
</comment>
<dbReference type="EC" id="2.7.7.65" evidence="2"/>
<evidence type="ECO:0000256" key="2">
    <source>
        <dbReference type="ARBA" id="ARBA00012528"/>
    </source>
</evidence>
<dbReference type="GO" id="GO:0052621">
    <property type="term" value="F:diguanylate cyclase activity"/>
    <property type="evidence" value="ECO:0007669"/>
    <property type="project" value="UniProtKB-EC"/>
</dbReference>
<comment type="catalytic activity">
    <reaction evidence="3">
        <text>2 GTP = 3',3'-c-di-GMP + 2 diphosphate</text>
        <dbReference type="Rhea" id="RHEA:24898"/>
        <dbReference type="ChEBI" id="CHEBI:33019"/>
        <dbReference type="ChEBI" id="CHEBI:37565"/>
        <dbReference type="ChEBI" id="CHEBI:58805"/>
        <dbReference type="EC" id="2.7.7.65"/>
    </reaction>
</comment>
<dbReference type="Gene3D" id="3.30.70.270">
    <property type="match status" value="1"/>
</dbReference>
<dbReference type="eggNOG" id="COG3706">
    <property type="taxonomic scope" value="Bacteria"/>
</dbReference>
<dbReference type="InterPro" id="IPR000160">
    <property type="entry name" value="GGDEF_dom"/>
</dbReference>
<dbReference type="InterPro" id="IPR050469">
    <property type="entry name" value="Diguanylate_Cyclase"/>
</dbReference>
<dbReference type="NCBIfam" id="TIGR00254">
    <property type="entry name" value="GGDEF"/>
    <property type="match status" value="1"/>
</dbReference>
<dbReference type="SMART" id="SM00267">
    <property type="entry name" value="GGDEF"/>
    <property type="match status" value="1"/>
</dbReference>
<dbReference type="KEGG" id="sde:Sde_1723"/>
<evidence type="ECO:0000256" key="1">
    <source>
        <dbReference type="ARBA" id="ARBA00001946"/>
    </source>
</evidence>
<evidence type="ECO:0000313" key="6">
    <source>
        <dbReference type="EMBL" id="ABD80983.1"/>
    </source>
</evidence>
<evidence type="ECO:0000256" key="3">
    <source>
        <dbReference type="ARBA" id="ARBA00034247"/>
    </source>
</evidence>
<dbReference type="GeneID" id="98613397"/>
<dbReference type="GO" id="GO:0043709">
    <property type="term" value="P:cell adhesion involved in single-species biofilm formation"/>
    <property type="evidence" value="ECO:0007669"/>
    <property type="project" value="TreeGrafter"/>
</dbReference>
<name>Q21JZ6_SACD2</name>
<dbReference type="GO" id="GO:0005886">
    <property type="term" value="C:plasma membrane"/>
    <property type="evidence" value="ECO:0007669"/>
    <property type="project" value="TreeGrafter"/>
</dbReference>
<keyword evidence="7" id="KW-1185">Reference proteome</keyword>
<dbReference type="STRING" id="203122.Sde_1723"/>
<dbReference type="Pfam" id="PF00990">
    <property type="entry name" value="GGDEF"/>
    <property type="match status" value="1"/>
</dbReference>
<feature type="region of interest" description="Disordered" evidence="4">
    <location>
        <begin position="304"/>
        <end position="325"/>
    </location>
</feature>
<dbReference type="CDD" id="cd01949">
    <property type="entry name" value="GGDEF"/>
    <property type="match status" value="1"/>
</dbReference>
<dbReference type="FunFam" id="3.30.70.270:FF:000001">
    <property type="entry name" value="Diguanylate cyclase domain protein"/>
    <property type="match status" value="1"/>
</dbReference>
<dbReference type="InterPro" id="IPR029787">
    <property type="entry name" value="Nucleotide_cyclase"/>
</dbReference>
<dbReference type="SUPFAM" id="SSF55073">
    <property type="entry name" value="Nucleotide cyclase"/>
    <property type="match status" value="1"/>
</dbReference>
<dbReference type="GO" id="GO:1902201">
    <property type="term" value="P:negative regulation of bacterial-type flagellum-dependent cell motility"/>
    <property type="evidence" value="ECO:0007669"/>
    <property type="project" value="TreeGrafter"/>
</dbReference>
<accession>Q21JZ6</accession>
<dbReference type="PANTHER" id="PTHR45138">
    <property type="entry name" value="REGULATORY COMPONENTS OF SENSORY TRANSDUCTION SYSTEM"/>
    <property type="match status" value="1"/>
</dbReference>